<protein>
    <submittedName>
        <fullName evidence="3">BON domain-containing protein</fullName>
    </submittedName>
</protein>
<evidence type="ECO:0000256" key="1">
    <source>
        <dbReference type="SAM" id="MobiDB-lite"/>
    </source>
</evidence>
<dbReference type="EMBL" id="JAELXT010000016">
    <property type="protein sequence ID" value="MBJ6126808.1"/>
    <property type="molecule type" value="Genomic_DNA"/>
</dbReference>
<keyword evidence="4" id="KW-1185">Reference proteome</keyword>
<organism evidence="3 4">
    <name type="scientific">Microvirga splendida</name>
    <dbReference type="NCBI Taxonomy" id="2795727"/>
    <lineage>
        <taxon>Bacteria</taxon>
        <taxon>Pseudomonadati</taxon>
        <taxon>Pseudomonadota</taxon>
        <taxon>Alphaproteobacteria</taxon>
        <taxon>Hyphomicrobiales</taxon>
        <taxon>Methylobacteriaceae</taxon>
        <taxon>Microvirga</taxon>
    </lineage>
</organism>
<gene>
    <name evidence="3" type="ORF">JAO75_15475</name>
</gene>
<feature type="domain" description="BON" evidence="2">
    <location>
        <begin position="172"/>
        <end position="240"/>
    </location>
</feature>
<dbReference type="Pfam" id="PF04972">
    <property type="entry name" value="BON"/>
    <property type="match status" value="1"/>
</dbReference>
<dbReference type="PANTHER" id="PTHR34606">
    <property type="entry name" value="BON DOMAIN-CONTAINING PROTEIN"/>
    <property type="match status" value="1"/>
</dbReference>
<evidence type="ECO:0000313" key="3">
    <source>
        <dbReference type="EMBL" id="MBJ6126808.1"/>
    </source>
</evidence>
<dbReference type="InterPro" id="IPR014004">
    <property type="entry name" value="Transpt-assoc_nodulatn_dom_bac"/>
</dbReference>
<dbReference type="Proteomes" id="UP000620670">
    <property type="component" value="Unassembled WGS sequence"/>
</dbReference>
<reference evidence="4" key="1">
    <citation type="submission" date="2020-12" db="EMBL/GenBank/DDBJ databases">
        <title>Hymenobacter sp.</title>
        <authorList>
            <person name="Kim M.K."/>
        </authorList>
    </citation>
    <scope>NUCLEOTIDE SEQUENCE [LARGE SCALE GENOMIC DNA]</scope>
    <source>
        <strain evidence="4">BT325</strain>
    </source>
</reference>
<sequence>MANRNRFTGGSDNLDEYLHNEYRAEEGAYLEQRPDYARYGSDDRDLRNWQPRVPSAYYAEESFAGAGAALPHDEPLYRHDEPLYRDESGFERGRRDARFDADARRDRDPGFRRYDRHRSGRSSWEQDKRAGRELVQAAENFYEDFAGAVGLETEHHRERGYRGRGPRNYRRSDERILDEVAHRLTDDPHVDASDIEIGVKDREVMLSGRVTTRFEKRRAEDIAEAVSGVTHVQNNLRVRPA</sequence>
<dbReference type="RefSeq" id="WP_199050038.1">
    <property type="nucleotide sequence ID" value="NZ_JAELXT010000016.1"/>
</dbReference>
<dbReference type="InterPro" id="IPR007055">
    <property type="entry name" value="BON_dom"/>
</dbReference>
<dbReference type="SMART" id="SM00749">
    <property type="entry name" value="BON"/>
    <property type="match status" value="1"/>
</dbReference>
<comment type="caution">
    <text evidence="3">The sequence shown here is derived from an EMBL/GenBank/DDBJ whole genome shotgun (WGS) entry which is preliminary data.</text>
</comment>
<feature type="region of interest" description="Disordered" evidence="1">
    <location>
        <begin position="106"/>
        <end position="128"/>
    </location>
</feature>
<proteinExistence type="predicted"/>
<evidence type="ECO:0000259" key="2">
    <source>
        <dbReference type="PROSITE" id="PS50914"/>
    </source>
</evidence>
<accession>A0ABS0Y3C4</accession>
<name>A0ABS0Y3C4_9HYPH</name>
<dbReference type="Gene3D" id="3.30.1340.30">
    <property type="match status" value="1"/>
</dbReference>
<evidence type="ECO:0000313" key="4">
    <source>
        <dbReference type="Proteomes" id="UP000620670"/>
    </source>
</evidence>
<dbReference type="InterPro" id="IPR051686">
    <property type="entry name" value="Lipoprotein_DolP"/>
</dbReference>
<dbReference type="PROSITE" id="PS50914">
    <property type="entry name" value="BON"/>
    <property type="match status" value="1"/>
</dbReference>
<dbReference type="PANTHER" id="PTHR34606:SF15">
    <property type="entry name" value="BON DOMAIN-CONTAINING PROTEIN"/>
    <property type="match status" value="1"/>
</dbReference>